<feature type="region of interest" description="Disordered" evidence="1">
    <location>
        <begin position="1"/>
        <end position="26"/>
    </location>
</feature>
<gene>
    <name evidence="2" type="ORF">DF037_11325</name>
</gene>
<accession>A0A3N8R4V6</accession>
<proteinExistence type="predicted"/>
<reference evidence="2 3" key="1">
    <citation type="submission" date="2018-08" db="EMBL/GenBank/DDBJ databases">
        <title>Comparative analysis of Burkholderia isolates from Puerto Rico.</title>
        <authorList>
            <person name="Hall C."/>
            <person name="Sahl J."/>
            <person name="Wagner D."/>
        </authorList>
    </citation>
    <scope>NUCLEOTIDE SEQUENCE [LARGE SCALE GENOMIC DNA]</scope>
    <source>
        <strain evidence="2 3">Bp9001</strain>
    </source>
</reference>
<evidence type="ECO:0000313" key="3">
    <source>
        <dbReference type="Proteomes" id="UP000269271"/>
    </source>
</evidence>
<comment type="caution">
    <text evidence="2">The sequence shown here is derived from an EMBL/GenBank/DDBJ whole genome shotgun (WGS) entry which is preliminary data.</text>
</comment>
<name>A0A3N8R4V6_9BURK</name>
<dbReference type="Proteomes" id="UP000269271">
    <property type="component" value="Unassembled WGS sequence"/>
</dbReference>
<dbReference type="EMBL" id="QTQX01000006">
    <property type="protein sequence ID" value="RQT30962.1"/>
    <property type="molecule type" value="Genomic_DNA"/>
</dbReference>
<evidence type="ECO:0000313" key="2">
    <source>
        <dbReference type="EMBL" id="RQT30962.1"/>
    </source>
</evidence>
<evidence type="ECO:0000256" key="1">
    <source>
        <dbReference type="SAM" id="MobiDB-lite"/>
    </source>
</evidence>
<protein>
    <submittedName>
        <fullName evidence="2">Uncharacterized protein</fullName>
    </submittedName>
</protein>
<organism evidence="2 3">
    <name type="scientific">Burkholderia contaminans</name>
    <dbReference type="NCBI Taxonomy" id="488447"/>
    <lineage>
        <taxon>Bacteria</taxon>
        <taxon>Pseudomonadati</taxon>
        <taxon>Pseudomonadota</taxon>
        <taxon>Betaproteobacteria</taxon>
        <taxon>Burkholderiales</taxon>
        <taxon>Burkholderiaceae</taxon>
        <taxon>Burkholderia</taxon>
        <taxon>Burkholderia cepacia complex</taxon>
    </lineage>
</organism>
<sequence>MSAYLRDSREPRREIRENAGLGPVHANNGLALATRRAERKDCDEANTRCIREEHDAAIGPSGGQPHE</sequence>
<feature type="compositionally biased region" description="Basic and acidic residues" evidence="1">
    <location>
        <begin position="1"/>
        <end position="17"/>
    </location>
</feature>
<dbReference type="AlphaFoldDB" id="A0A3N8R4V6"/>